<dbReference type="PATRIC" id="fig|246787.4.peg.3165"/>
<dbReference type="RefSeq" id="WP_022210475.1">
    <property type="nucleotide sequence ID" value="NZ_CAXSKE010000004.1"/>
</dbReference>
<dbReference type="Proteomes" id="UP000482653">
    <property type="component" value="Unassembled WGS sequence"/>
</dbReference>
<keyword evidence="1" id="KW-1134">Transmembrane beta strand</keyword>
<keyword evidence="1" id="KW-0998">Cell outer membrane</keyword>
<dbReference type="NCBIfam" id="TIGR04056">
    <property type="entry name" value="OMP_RagA_SusC"/>
    <property type="match status" value="1"/>
</dbReference>
<dbReference type="GO" id="GO:0009279">
    <property type="term" value="C:cell outer membrane"/>
    <property type="evidence" value="ECO:0007669"/>
    <property type="project" value="UniProtKB-SubCell"/>
</dbReference>
<evidence type="ECO:0000313" key="5">
    <source>
        <dbReference type="EMBL" id="KAA5421048.1"/>
    </source>
</evidence>
<reference evidence="4 6" key="1">
    <citation type="journal article" date="2015" name="Science">
        <title>Genetic determinants of in vivo fitness and diet responsiveness in multiple human gut Bacteroides.</title>
        <authorList>
            <person name="Wu M."/>
            <person name="McNulty N.P."/>
            <person name="Rodionov D.A."/>
            <person name="Khoroshkin M.S."/>
            <person name="Griffin N.W."/>
            <person name="Cheng J."/>
            <person name="Latreille P."/>
            <person name="Kerstetter R.A."/>
            <person name="Terrapon N."/>
            <person name="Henrissat B."/>
            <person name="Osterman A.L."/>
            <person name="Gordon J.I."/>
        </authorList>
    </citation>
    <scope>NUCLEOTIDE SEQUENCE [LARGE SCALE GENOMIC DNA]</scope>
    <source>
        <strain evidence="4 6">WH2</strain>
    </source>
</reference>
<proteinExistence type="inferred from homology"/>
<dbReference type="KEGG" id="bcel:BcellWH2_03057"/>
<dbReference type="InterPro" id="IPR023997">
    <property type="entry name" value="TonB-dep_OMP_SusC/RagA_CS"/>
</dbReference>
<evidence type="ECO:0000313" key="6">
    <source>
        <dbReference type="Proteomes" id="UP000061809"/>
    </source>
</evidence>
<dbReference type="NCBIfam" id="TIGR04057">
    <property type="entry name" value="SusC_RagA_signa"/>
    <property type="match status" value="1"/>
</dbReference>
<dbReference type="InterPro" id="IPR008969">
    <property type="entry name" value="CarboxyPept-like_regulatory"/>
</dbReference>
<dbReference type="InterPro" id="IPR037066">
    <property type="entry name" value="Plug_dom_sf"/>
</dbReference>
<keyword evidence="1" id="KW-0812">Transmembrane</keyword>
<gene>
    <name evidence="4" type="ORF">BcellWH2_03057</name>
    <name evidence="5" type="ORF">F2Y87_06190</name>
</gene>
<dbReference type="EMBL" id="CP012801">
    <property type="protein sequence ID" value="ALJ60295.1"/>
    <property type="molecule type" value="Genomic_DNA"/>
</dbReference>
<dbReference type="Pfam" id="PF13715">
    <property type="entry name" value="CarbopepD_reg_2"/>
    <property type="match status" value="1"/>
</dbReference>
<dbReference type="InterPro" id="IPR023996">
    <property type="entry name" value="TonB-dep_OMP_SusC/RagA"/>
</dbReference>
<evidence type="ECO:0000313" key="4">
    <source>
        <dbReference type="EMBL" id="ALJ60295.1"/>
    </source>
</evidence>
<feature type="domain" description="TonB-dependent receptor plug" evidence="3">
    <location>
        <begin position="118"/>
        <end position="223"/>
    </location>
</feature>
<evidence type="ECO:0000259" key="3">
    <source>
        <dbReference type="Pfam" id="PF07715"/>
    </source>
</evidence>
<dbReference type="SUPFAM" id="SSF49464">
    <property type="entry name" value="Carboxypeptidase regulatory domain-like"/>
    <property type="match status" value="1"/>
</dbReference>
<dbReference type="PROSITE" id="PS52016">
    <property type="entry name" value="TONB_DEPENDENT_REC_3"/>
    <property type="match status" value="1"/>
</dbReference>
<dbReference type="Proteomes" id="UP000061809">
    <property type="component" value="Chromosome"/>
</dbReference>
<evidence type="ECO:0000256" key="1">
    <source>
        <dbReference type="PROSITE-ProRule" id="PRU01360"/>
    </source>
</evidence>
<sequence length="1059" mass="118790">MKNRNMLQKWLIILFLGLIIQAVSAQNINVHGIITDETGETMIGVSVLVKGTSTGVVTDVNGNFSLSVPKNSVLSISYIGYKSQEISINGAKKLNIEMEPEAQNLDEVVVVAYGQQKKVSVTGSMSSINNEALLKSPSASLGNAISGKLPGLSTVQYSGLPGADDPVILIRGQSSFNGSSPLILVDGVERSFTQIDPNEVADITVLKDASATAVYGVRGANGVILVTTKRGEVGRTKVSASTSWGVQSVTNFIDMANSYTYATAYNNARISDGNQPAFQPAIIDHFKNHDNPLLYPDIDWIDYVMKDRALQSQHNISVSGGNQVARYFVSAGFLDQDGLFRTFDKDPNTNFSYKRYNYRANLDLSLGKYHELSINLGGRVENKHSLSSSEERIFVYLMDAQPFSGAGIVDGRWVLANRDLIDPTGLENIVSGIDGLDTFYGQGYTFSSTNVLNADIIYKLNMDFLTKGLDFRVKASYNSSYGQTKNRTCGKPASFRPYLTENGEVVYQRSGDYWNPGYSESAWSNRDWYAEASFNYNRTFGYHNVGALLLYNQSKTYYPGSYTSIPYGYVGLVARATYDYKHRYMIDANMGYNGSENFAEGKRFGFFPSVSVGWGISEEKFWEPIKSVISYLKIRASVGTVGNDNCQGRRFLYLPSAWGIWNGYFSSMQDYQGYNFGTTNNTFLNVAREMSSSSPDVTWETAVKYNIGFDAKFCKDKIGLNVDLFKENRKDILISNVNMIQSPTAVRPSYINYGRVKNHGYEVTLSYSDKIGEDFSFTISPSVSYAKNKVLEYSELKRKDKLVKADSYMGRKLGLTEDRVVSPDWTYSTGHAIGARRGYVFFGLYEEGVTEEAYRNAYGTDIPQQLVPDLKNGDAVYVDLDGDGLILEEYDQIYSEITDNPKYVFSLNFDFRYKNFDFTMLWTGADQVNRILQGPYRNPFGESHRSALMQWVYDNSWSEDNPSGHLPRLTFTNEKQNRANSDLWYQDARYIRLKNLEIGYTLRNKSWLPKTTNMRFYLNGTNLLTFTPFDANDPENTGGGSGFRYPLMRVVNLGLKVNF</sequence>
<protein>
    <submittedName>
        <fullName evidence="4 5">TonB-dependent receptor</fullName>
    </submittedName>
</protein>
<comment type="subcellular location">
    <subcellularLocation>
        <location evidence="1">Cell outer membrane</location>
        <topology evidence="1">Multi-pass membrane protein</topology>
    </subcellularLocation>
</comment>
<dbReference type="Pfam" id="PF07715">
    <property type="entry name" value="Plug"/>
    <property type="match status" value="1"/>
</dbReference>
<feature type="chain" id="PRO_5035997268" evidence="2">
    <location>
        <begin position="26"/>
        <end position="1059"/>
    </location>
</feature>
<dbReference type="AlphaFoldDB" id="A0A0P0G8C4"/>
<dbReference type="FunFam" id="2.60.40.1120:FF:000003">
    <property type="entry name" value="Outer membrane protein Omp121"/>
    <property type="match status" value="1"/>
</dbReference>
<reference evidence="5 7" key="2">
    <citation type="journal article" date="2019" name="Nat. Med.">
        <title>A library of human gut bacterial isolates paired with longitudinal multiomics data enables mechanistic microbiome research.</title>
        <authorList>
            <person name="Poyet M."/>
            <person name="Groussin M."/>
            <person name="Gibbons S.M."/>
            <person name="Avila-Pacheco J."/>
            <person name="Jiang X."/>
            <person name="Kearney S.M."/>
            <person name="Perrotta A.R."/>
            <person name="Berdy B."/>
            <person name="Zhao S."/>
            <person name="Lieberman T.D."/>
            <person name="Swanson P.K."/>
            <person name="Smith M."/>
            <person name="Roesemann S."/>
            <person name="Alexander J.E."/>
            <person name="Rich S.A."/>
            <person name="Livny J."/>
            <person name="Vlamakis H."/>
            <person name="Clish C."/>
            <person name="Bullock K."/>
            <person name="Deik A."/>
            <person name="Scott J."/>
            <person name="Pierce K.A."/>
            <person name="Xavier R.J."/>
            <person name="Alm E.J."/>
        </authorList>
    </citation>
    <scope>NUCLEOTIDE SEQUENCE [LARGE SCALE GENOMIC DNA]</scope>
    <source>
        <strain evidence="5 7">BIOML-A8</strain>
    </source>
</reference>
<dbReference type="SUPFAM" id="SSF56935">
    <property type="entry name" value="Porins"/>
    <property type="match status" value="1"/>
</dbReference>
<keyword evidence="1" id="KW-0472">Membrane</keyword>
<keyword evidence="1" id="KW-0813">Transport</keyword>
<dbReference type="Gene3D" id="2.170.130.10">
    <property type="entry name" value="TonB-dependent receptor, plug domain"/>
    <property type="match status" value="1"/>
</dbReference>
<evidence type="ECO:0000313" key="7">
    <source>
        <dbReference type="Proteomes" id="UP000482653"/>
    </source>
</evidence>
<accession>A0A0P0G8C4</accession>
<dbReference type="Gene3D" id="2.60.40.1120">
    <property type="entry name" value="Carboxypeptidase-like, regulatory domain"/>
    <property type="match status" value="1"/>
</dbReference>
<name>A0A0P0G8C4_9BACE</name>
<keyword evidence="4" id="KW-0675">Receptor</keyword>
<dbReference type="InterPro" id="IPR039426">
    <property type="entry name" value="TonB-dep_rcpt-like"/>
</dbReference>
<dbReference type="InterPro" id="IPR012910">
    <property type="entry name" value="Plug_dom"/>
</dbReference>
<dbReference type="FunFam" id="2.170.130.10:FF:000003">
    <property type="entry name" value="SusC/RagA family TonB-linked outer membrane protein"/>
    <property type="match status" value="1"/>
</dbReference>
<dbReference type="EMBL" id="VVYX01000006">
    <property type="protein sequence ID" value="KAA5421048.1"/>
    <property type="molecule type" value="Genomic_DNA"/>
</dbReference>
<feature type="signal peptide" evidence="2">
    <location>
        <begin position="1"/>
        <end position="25"/>
    </location>
</feature>
<evidence type="ECO:0000256" key="2">
    <source>
        <dbReference type="SAM" id="SignalP"/>
    </source>
</evidence>
<comment type="similarity">
    <text evidence="1">Belongs to the TonB-dependent receptor family.</text>
</comment>
<organism evidence="4 6">
    <name type="scientific">Bacteroides cellulosilyticus</name>
    <dbReference type="NCBI Taxonomy" id="246787"/>
    <lineage>
        <taxon>Bacteria</taxon>
        <taxon>Pseudomonadati</taxon>
        <taxon>Bacteroidota</taxon>
        <taxon>Bacteroidia</taxon>
        <taxon>Bacteroidales</taxon>
        <taxon>Bacteroidaceae</taxon>
        <taxon>Bacteroides</taxon>
    </lineage>
</organism>
<keyword evidence="2" id="KW-0732">Signal</keyword>